<evidence type="ECO:0000256" key="7">
    <source>
        <dbReference type="SAM" id="Phobius"/>
    </source>
</evidence>
<dbReference type="Proteomes" id="UP000663760">
    <property type="component" value="Chromosome 9"/>
</dbReference>
<feature type="compositionally biased region" description="Basic and acidic residues" evidence="6">
    <location>
        <begin position="1"/>
        <end position="12"/>
    </location>
</feature>
<feature type="transmembrane region" description="Helical" evidence="7">
    <location>
        <begin position="536"/>
        <end position="558"/>
    </location>
</feature>
<sequence>MAEGKTAEESRGMEGASRGVQMRKGGLRTMPFIFANEIAEKLAVVGFSANMISYLTQELHMPLVKAATTLTNFGGTASLTPLLGAFLADAYLGRFWTITGASVIYQLGMVLLTLSAALPQLHPPPCAGNEPCKEASGGQLAVLYASLLLNSLGAGGIRPCVVAFGADQFDEADRKQKTRTWNFFNWYYFCMGLSILVAVTAVVYVQDNVSWAWGLAIPTFAMAASLVSFVAGFPLYRHLDPAGSPFTRLLQVAVAAARKRRLPPVTDSTPLYDNSELDGPISLDGKLIHTGNLTFLDKAAVVAEGEEEEKPNLWRLSTVHRVEELKSLMRMGPIWAAGILLITAAAQQGTFSLQQARTMNRRLSSSSSFQIPPGSMAVFTILSMLTTIVVYDRALIPAARRATGLRRGISYLTRMGVGFAISVLATLVAGFVEVKRRDVAATHGLLDQPRATVPISVFWLVPQYALHGMAEAFSAIGHLEFFYDQAPESMRSTATALFWLAIAAGNYASSFIVSLVHRYRAHWLPDNLNRGRLENLYWIITFLQLLNLAYYAACAHYYTFKPLQQRQAGDPPEDSVELHTKV</sequence>
<dbReference type="GO" id="GO:0016020">
    <property type="term" value="C:membrane"/>
    <property type="evidence" value="ECO:0007669"/>
    <property type="project" value="UniProtKB-SubCell"/>
</dbReference>
<gene>
    <name evidence="8" type="ORF">SI8410_09012116</name>
</gene>
<protein>
    <submittedName>
        <fullName evidence="8">Uncharacterized protein</fullName>
    </submittedName>
</protein>
<dbReference type="EMBL" id="LR746272">
    <property type="protein sequence ID" value="CAA7401438.1"/>
    <property type="molecule type" value="Genomic_DNA"/>
</dbReference>
<dbReference type="OrthoDB" id="8904098at2759"/>
<dbReference type="Gene3D" id="1.20.1250.20">
    <property type="entry name" value="MFS general substrate transporter like domains"/>
    <property type="match status" value="1"/>
</dbReference>
<dbReference type="SUPFAM" id="SSF103473">
    <property type="entry name" value="MFS general substrate transporter"/>
    <property type="match status" value="1"/>
</dbReference>
<organism evidence="8 9">
    <name type="scientific">Spirodela intermedia</name>
    <name type="common">Intermediate duckweed</name>
    <dbReference type="NCBI Taxonomy" id="51605"/>
    <lineage>
        <taxon>Eukaryota</taxon>
        <taxon>Viridiplantae</taxon>
        <taxon>Streptophyta</taxon>
        <taxon>Embryophyta</taxon>
        <taxon>Tracheophyta</taxon>
        <taxon>Spermatophyta</taxon>
        <taxon>Magnoliopsida</taxon>
        <taxon>Liliopsida</taxon>
        <taxon>Araceae</taxon>
        <taxon>Lemnoideae</taxon>
        <taxon>Spirodela</taxon>
    </lineage>
</organism>
<dbReference type="PANTHER" id="PTHR11654">
    <property type="entry name" value="OLIGOPEPTIDE TRANSPORTER-RELATED"/>
    <property type="match status" value="1"/>
</dbReference>
<comment type="similarity">
    <text evidence="2">Belongs to the major facilitator superfamily. Proton-dependent oligopeptide transporter (POT/PTR) (TC 2.A.17) family.</text>
</comment>
<evidence type="ECO:0000313" key="9">
    <source>
        <dbReference type="Proteomes" id="UP000663760"/>
    </source>
</evidence>
<dbReference type="InterPro" id="IPR018456">
    <property type="entry name" value="PTR2_symporter_CS"/>
</dbReference>
<dbReference type="GO" id="GO:0022857">
    <property type="term" value="F:transmembrane transporter activity"/>
    <property type="evidence" value="ECO:0007669"/>
    <property type="project" value="InterPro"/>
</dbReference>
<accession>A0A7I8KWJ4</accession>
<feature type="transmembrane region" description="Helical" evidence="7">
    <location>
        <begin position="371"/>
        <end position="391"/>
    </location>
</feature>
<feature type="transmembrane region" description="Helical" evidence="7">
    <location>
        <begin position="495"/>
        <end position="516"/>
    </location>
</feature>
<dbReference type="Pfam" id="PF00854">
    <property type="entry name" value="PTR2"/>
    <property type="match status" value="1"/>
</dbReference>
<comment type="subcellular location">
    <subcellularLocation>
        <location evidence="1">Membrane</location>
        <topology evidence="1">Multi-pass membrane protein</topology>
    </subcellularLocation>
</comment>
<evidence type="ECO:0000256" key="4">
    <source>
        <dbReference type="ARBA" id="ARBA00022989"/>
    </source>
</evidence>
<feature type="region of interest" description="Disordered" evidence="6">
    <location>
        <begin position="1"/>
        <end position="20"/>
    </location>
</feature>
<evidence type="ECO:0000313" key="8">
    <source>
        <dbReference type="EMBL" id="CAA7401438.1"/>
    </source>
</evidence>
<evidence type="ECO:0000256" key="6">
    <source>
        <dbReference type="SAM" id="MobiDB-lite"/>
    </source>
</evidence>
<dbReference type="AlphaFoldDB" id="A0A7I8KWJ4"/>
<evidence type="ECO:0000256" key="3">
    <source>
        <dbReference type="ARBA" id="ARBA00022692"/>
    </source>
</evidence>
<keyword evidence="4 7" id="KW-1133">Transmembrane helix</keyword>
<dbReference type="InterPro" id="IPR036259">
    <property type="entry name" value="MFS_trans_sf"/>
</dbReference>
<evidence type="ECO:0000256" key="1">
    <source>
        <dbReference type="ARBA" id="ARBA00004141"/>
    </source>
</evidence>
<reference evidence="8" key="1">
    <citation type="submission" date="2020-02" db="EMBL/GenBank/DDBJ databases">
        <authorList>
            <person name="Scholz U."/>
            <person name="Mascher M."/>
            <person name="Fiebig A."/>
        </authorList>
    </citation>
    <scope>NUCLEOTIDE SEQUENCE</scope>
</reference>
<feature type="transmembrane region" description="Helical" evidence="7">
    <location>
        <begin position="141"/>
        <end position="165"/>
    </location>
</feature>
<evidence type="ECO:0000256" key="5">
    <source>
        <dbReference type="ARBA" id="ARBA00023136"/>
    </source>
</evidence>
<evidence type="ECO:0000256" key="2">
    <source>
        <dbReference type="ARBA" id="ARBA00005982"/>
    </source>
</evidence>
<keyword evidence="5 7" id="KW-0472">Membrane</keyword>
<keyword evidence="3 7" id="KW-0812">Transmembrane</keyword>
<dbReference type="PROSITE" id="PS01022">
    <property type="entry name" value="PTR2_1"/>
    <property type="match status" value="1"/>
</dbReference>
<feature type="transmembrane region" description="Helical" evidence="7">
    <location>
        <begin position="411"/>
        <end position="432"/>
    </location>
</feature>
<name>A0A7I8KWJ4_SPIIN</name>
<feature type="transmembrane region" description="Helical" evidence="7">
    <location>
        <begin position="211"/>
        <end position="236"/>
    </location>
</feature>
<keyword evidence="9" id="KW-1185">Reference proteome</keyword>
<feature type="transmembrane region" description="Helical" evidence="7">
    <location>
        <begin position="334"/>
        <end position="351"/>
    </location>
</feature>
<feature type="transmembrane region" description="Helical" evidence="7">
    <location>
        <begin position="103"/>
        <end position="121"/>
    </location>
</feature>
<dbReference type="GO" id="GO:0006857">
    <property type="term" value="P:oligopeptide transport"/>
    <property type="evidence" value="ECO:0007669"/>
    <property type="project" value="InterPro"/>
</dbReference>
<proteinExistence type="inferred from homology"/>
<dbReference type="InterPro" id="IPR000109">
    <property type="entry name" value="POT_fam"/>
</dbReference>
<feature type="transmembrane region" description="Helical" evidence="7">
    <location>
        <begin position="186"/>
        <end position="205"/>
    </location>
</feature>